<accession>A0AAE3EJ64</accession>
<comment type="caution">
    <text evidence="1">The sequence shown here is derived from an EMBL/GenBank/DDBJ whole genome shotgun (WGS) entry which is preliminary data.</text>
</comment>
<dbReference type="Proteomes" id="UP001198163">
    <property type="component" value="Unassembled WGS sequence"/>
</dbReference>
<evidence type="ECO:0000313" key="1">
    <source>
        <dbReference type="EMBL" id="MCD1654458.1"/>
    </source>
</evidence>
<dbReference type="RefSeq" id="WP_408033968.1">
    <property type="nucleotide sequence ID" value="NZ_JAINWA010000001.1"/>
</dbReference>
<gene>
    <name evidence="1" type="ORF">K7J14_07035</name>
</gene>
<organism evidence="1 2">
    <name type="scientific">Teretinema zuelzerae</name>
    <dbReference type="NCBI Taxonomy" id="156"/>
    <lineage>
        <taxon>Bacteria</taxon>
        <taxon>Pseudomonadati</taxon>
        <taxon>Spirochaetota</taxon>
        <taxon>Spirochaetia</taxon>
        <taxon>Spirochaetales</taxon>
        <taxon>Treponemataceae</taxon>
        <taxon>Teretinema</taxon>
    </lineage>
</organism>
<evidence type="ECO:0000313" key="2">
    <source>
        <dbReference type="Proteomes" id="UP001198163"/>
    </source>
</evidence>
<reference evidence="1" key="1">
    <citation type="submission" date="2021-08" db="EMBL/GenBank/DDBJ databases">
        <title>Comparative analyses of Brucepasteria parasyntrophica and Teretinema zuelzerae.</title>
        <authorList>
            <person name="Song Y."/>
            <person name="Brune A."/>
        </authorList>
    </citation>
    <scope>NUCLEOTIDE SEQUENCE</scope>
    <source>
        <strain evidence="1">DSM 1903</strain>
    </source>
</reference>
<keyword evidence="2" id="KW-1185">Reference proteome</keyword>
<dbReference type="EMBL" id="JAINWA010000001">
    <property type="protein sequence ID" value="MCD1654458.1"/>
    <property type="molecule type" value="Genomic_DNA"/>
</dbReference>
<dbReference type="AlphaFoldDB" id="A0AAE3EJ64"/>
<protein>
    <submittedName>
        <fullName evidence="1">Uncharacterized protein</fullName>
    </submittedName>
</protein>
<name>A0AAE3EJ64_9SPIR</name>
<proteinExistence type="predicted"/>
<sequence>MFTVSECADRLKITQQRVKQLKRAYRTIGAAAFIHGNKGRAPASKNP</sequence>